<protein>
    <submittedName>
        <fullName evidence="1">Uncharacterized protein</fullName>
    </submittedName>
</protein>
<keyword evidence="2" id="KW-1185">Reference proteome</keyword>
<dbReference type="Proteomes" id="UP000293575">
    <property type="component" value="Segment"/>
</dbReference>
<dbReference type="EMBL" id="MK473373">
    <property type="protein sequence ID" value="QBJ04518.1"/>
    <property type="molecule type" value="Genomic_DNA"/>
</dbReference>
<dbReference type="KEGG" id="vg:55011822"/>
<name>A0A481W7A2_9CAUD</name>
<reference evidence="1" key="1">
    <citation type="submission" date="2019-01" db="EMBL/GenBank/DDBJ databases">
        <authorList>
            <person name="Hylling O."/>
            <person name="Carstens A.B."/>
            <person name="Hansen L.H."/>
        </authorList>
    </citation>
    <scope>NUCLEOTIDE SEQUENCE [LARGE SCALE GENOMIC DNA]</scope>
</reference>
<organism evidence="1 2">
    <name type="scientific">Pseudomonas phage Lana</name>
    <dbReference type="NCBI Taxonomy" id="2530172"/>
    <lineage>
        <taxon>Viruses</taxon>
        <taxon>Duplodnaviria</taxon>
        <taxon>Heunggongvirae</taxon>
        <taxon>Uroviricota</taxon>
        <taxon>Caudoviricetes</taxon>
        <taxon>Lanavirus</taxon>
        <taxon>Lanavirus lana</taxon>
    </lineage>
</organism>
<evidence type="ECO:0000313" key="1">
    <source>
        <dbReference type="EMBL" id="QBJ04518.1"/>
    </source>
</evidence>
<proteinExistence type="predicted"/>
<accession>A0A481W7A2</accession>
<evidence type="ECO:0000313" key="2">
    <source>
        <dbReference type="Proteomes" id="UP000293575"/>
    </source>
</evidence>
<sequence>MERIKTELLMIVKQKGDTGTTAQQRQWIDYYVEALDQFLRPEGIKAFTAEQLRDPYVEFVKGFLATGDLEEASKDVVLFFHTQRHMRDRPAADVSSGSVVDIFSPRS</sequence>
<dbReference type="GeneID" id="55011822"/>
<dbReference type="RefSeq" id="YP_009820386.1">
    <property type="nucleotide sequence ID" value="NC_048166.1"/>
</dbReference>